<organism evidence="2 3">
    <name type="scientific">Trypanosoma cruzi marinkellei</name>
    <dbReference type="NCBI Taxonomy" id="85056"/>
    <lineage>
        <taxon>Eukaryota</taxon>
        <taxon>Discoba</taxon>
        <taxon>Euglenozoa</taxon>
        <taxon>Kinetoplastea</taxon>
        <taxon>Metakinetoplastina</taxon>
        <taxon>Trypanosomatida</taxon>
        <taxon>Trypanosomatidae</taxon>
        <taxon>Trypanosoma</taxon>
        <taxon>Schizotrypanum</taxon>
    </lineage>
</organism>
<name>K2MZ07_TRYCR</name>
<accession>K2MZ07</accession>
<feature type="region of interest" description="Disordered" evidence="1">
    <location>
        <begin position="311"/>
        <end position="332"/>
    </location>
</feature>
<dbReference type="OrthoDB" id="249586at2759"/>
<protein>
    <submittedName>
        <fullName evidence="2">Uncharacterized protein</fullName>
    </submittedName>
</protein>
<reference evidence="2 3" key="1">
    <citation type="journal article" date="2012" name="BMC Genomics">
        <title>Comparative genomic analysis of human infective Trypanosoma cruzi lineages with the bat-restricted subspecies T. cruzi marinkellei.</title>
        <authorList>
            <person name="Franzen O."/>
            <person name="Talavera-Lopez C."/>
            <person name="Ochaya S."/>
            <person name="Butler C.E."/>
            <person name="Messenger L.A."/>
            <person name="Lewis M.D."/>
            <person name="Llewellyn M.S."/>
            <person name="Marinkelle C.J."/>
            <person name="Tyler K.M."/>
            <person name="Miles M.A."/>
            <person name="Andersson B."/>
        </authorList>
    </citation>
    <scope>NUCLEOTIDE SEQUENCE [LARGE SCALE GENOMIC DNA]</scope>
    <source>
        <strain evidence="2 3">B7</strain>
    </source>
</reference>
<feature type="region of interest" description="Disordered" evidence="1">
    <location>
        <begin position="204"/>
        <end position="227"/>
    </location>
</feature>
<evidence type="ECO:0000256" key="1">
    <source>
        <dbReference type="SAM" id="MobiDB-lite"/>
    </source>
</evidence>
<comment type="caution">
    <text evidence="2">The sequence shown here is derived from an EMBL/GenBank/DDBJ whole genome shotgun (WGS) entry which is preliminary data.</text>
</comment>
<gene>
    <name evidence="2" type="ORF">MOQ_003833</name>
</gene>
<evidence type="ECO:0000313" key="2">
    <source>
        <dbReference type="EMBL" id="EKF32320.1"/>
    </source>
</evidence>
<evidence type="ECO:0000313" key="3">
    <source>
        <dbReference type="Proteomes" id="UP000007350"/>
    </source>
</evidence>
<dbReference type="Proteomes" id="UP000007350">
    <property type="component" value="Unassembled WGS sequence"/>
</dbReference>
<dbReference type="EMBL" id="AHKC01009908">
    <property type="protein sequence ID" value="EKF32320.1"/>
    <property type="molecule type" value="Genomic_DNA"/>
</dbReference>
<proteinExistence type="predicted"/>
<dbReference type="AlphaFoldDB" id="K2MZ07"/>
<sequence length="550" mass="60254">MAVDSHDPSVCYLLCEEQQQQQRQIPVDGTLLGRLPQMYSARPACHSVNDVRPSMVLRRITEGFLNLEQQMKMWCRHLYRKLGNLESRLSRCESMLLPLLQKKAPEPQPAVVEAPTPTSHDIYDGVEDEFKRLHRTVTALREKAAECCRDGQSFFSPERQGGKGKGEPAGKHVMCDEDDDAVSIEGGMFVSHYEHVGVSKGMSPTADTTAVGSGESVGLTPDGGTDMPSARLFLGETTVDGDWRHVDEMQPREESSCLYKLQNQSSFQLTPSFSTITPVSEQKCFAMDSTCRHDWSPFIHEPCRVEKGIIRGGKPATTDKTPTNVPDLRMGSTATRTQEKCCEIHESPCLQASSLERKLIYSPETPKRMQGQVSPASSDVAGAASLSTKTGREIPLSNADSVEHLHNLAEPVLSSKPVTNGQKWPDATPSSQQGGTFGDAFASTVAGVPASSPLYILPQQIHRSSGDSCDCSSEWENAEDKEEKISEGGNEEVLSAVAPSMPTVGTVWQRVVSLAHAEQYYDQLTRLHDPPLSMLSSDTLEISESTVQET</sequence>
<keyword evidence="3" id="KW-1185">Reference proteome</keyword>